<keyword evidence="3" id="KW-0812">Transmembrane</keyword>
<dbReference type="PANTHER" id="PTHR44749">
    <property type="entry name" value="SUPPRESSOR OF RPS4-RLD 1"/>
    <property type="match status" value="1"/>
</dbReference>
<dbReference type="SMART" id="SM00028">
    <property type="entry name" value="TPR"/>
    <property type="match status" value="4"/>
</dbReference>
<keyword evidence="1" id="KW-0802">TPR repeat</keyword>
<keyword evidence="3" id="KW-1133">Transmembrane helix</keyword>
<dbReference type="AlphaFoldDB" id="A0A5S9IP80"/>
<dbReference type="KEGG" id="uam:UABAM_03283"/>
<dbReference type="SUPFAM" id="SSF48452">
    <property type="entry name" value="TPR-like"/>
    <property type="match status" value="1"/>
</dbReference>
<dbReference type="Pfam" id="PF13181">
    <property type="entry name" value="TPR_8"/>
    <property type="match status" value="1"/>
</dbReference>
<dbReference type="PROSITE" id="PS50005">
    <property type="entry name" value="TPR"/>
    <property type="match status" value="2"/>
</dbReference>
<evidence type="ECO:0000313" key="5">
    <source>
        <dbReference type="Proteomes" id="UP000326354"/>
    </source>
</evidence>
<feature type="repeat" description="TPR" evidence="1">
    <location>
        <begin position="196"/>
        <end position="229"/>
    </location>
</feature>
<evidence type="ECO:0008006" key="6">
    <source>
        <dbReference type="Google" id="ProtNLM"/>
    </source>
</evidence>
<dbReference type="InterPro" id="IPR019734">
    <property type="entry name" value="TPR_rpt"/>
</dbReference>
<dbReference type="GO" id="GO:0045892">
    <property type="term" value="P:negative regulation of DNA-templated transcription"/>
    <property type="evidence" value="ECO:0007669"/>
    <property type="project" value="InterPro"/>
</dbReference>
<feature type="transmembrane region" description="Helical" evidence="3">
    <location>
        <begin position="20"/>
        <end position="39"/>
    </location>
</feature>
<feature type="transmembrane region" description="Helical" evidence="3">
    <location>
        <begin position="60"/>
        <end position="80"/>
    </location>
</feature>
<organism evidence="4 5">
    <name type="scientific">Uabimicrobium amorphum</name>
    <dbReference type="NCBI Taxonomy" id="2596890"/>
    <lineage>
        <taxon>Bacteria</taxon>
        <taxon>Pseudomonadati</taxon>
        <taxon>Planctomycetota</taxon>
        <taxon>Candidatus Uabimicrobiia</taxon>
        <taxon>Candidatus Uabimicrobiales</taxon>
        <taxon>Candidatus Uabimicrobiaceae</taxon>
        <taxon>Candidatus Uabimicrobium</taxon>
    </lineage>
</organism>
<evidence type="ECO:0000256" key="2">
    <source>
        <dbReference type="SAM" id="MobiDB-lite"/>
    </source>
</evidence>
<sequence length="314" mass="36643">MESFDIDAWFNELPQKLSQLWYDLMQPVPLAIFAIFLVFAWQKLKLGKKFTVFFHKFFKLVRTIIVVGMIILIAYFVQYMSSGNTTTTDNDQVAQQKTQKQQPETAKPQPKTIQNNTDDIEIPKTTEIKKPQKTPQQIITTTLFNRYIFLLPDKQALQNERVERHYNEGLIAAQEQNYNKAVLHLSKVIGYTTQYAFVYCARGISYAKLGEYEKALADFDEAIFIDSSAGEVFNNRAVVFAEKQQLQIALRDFNNAIFLNKSISQIYMNRGYITYLLKDYEEAIYNWKKAISINNKYADQLGIWLQKAYDKKYN</sequence>
<keyword evidence="3" id="KW-0472">Membrane</keyword>
<evidence type="ECO:0000313" key="4">
    <source>
        <dbReference type="EMBL" id="BBM84922.1"/>
    </source>
</evidence>
<accession>A0A5S9IP80</accession>
<dbReference type="Pfam" id="PF00515">
    <property type="entry name" value="TPR_1"/>
    <property type="match status" value="1"/>
</dbReference>
<dbReference type="InterPro" id="IPR011990">
    <property type="entry name" value="TPR-like_helical_dom_sf"/>
</dbReference>
<protein>
    <recommendedName>
        <fullName evidence="6">Tetratricopeptide repeat protein</fullName>
    </recommendedName>
</protein>
<feature type="repeat" description="TPR" evidence="1">
    <location>
        <begin position="264"/>
        <end position="297"/>
    </location>
</feature>
<proteinExistence type="predicted"/>
<name>A0A5S9IP80_UABAM</name>
<evidence type="ECO:0000256" key="1">
    <source>
        <dbReference type="PROSITE-ProRule" id="PRU00339"/>
    </source>
</evidence>
<dbReference type="OrthoDB" id="229305at2"/>
<dbReference type="EMBL" id="AP019860">
    <property type="protein sequence ID" value="BBM84922.1"/>
    <property type="molecule type" value="Genomic_DNA"/>
</dbReference>
<dbReference type="Gene3D" id="1.25.40.10">
    <property type="entry name" value="Tetratricopeptide repeat domain"/>
    <property type="match status" value="2"/>
</dbReference>
<dbReference type="RefSeq" id="WP_151969049.1">
    <property type="nucleotide sequence ID" value="NZ_AP019860.1"/>
</dbReference>
<feature type="compositionally biased region" description="Low complexity" evidence="2">
    <location>
        <begin position="94"/>
        <end position="112"/>
    </location>
</feature>
<gene>
    <name evidence="4" type="ORF">UABAM_03283</name>
</gene>
<dbReference type="PANTHER" id="PTHR44749:SF1">
    <property type="entry name" value="TETRATRICOPEPTIDE-LIKE HELICAL DOMAIN-CONTAINING PROTEIN"/>
    <property type="match status" value="1"/>
</dbReference>
<dbReference type="InterPro" id="IPR044650">
    <property type="entry name" value="SRFR1-like"/>
</dbReference>
<feature type="region of interest" description="Disordered" evidence="2">
    <location>
        <begin position="87"/>
        <end position="133"/>
    </location>
</feature>
<keyword evidence="5" id="KW-1185">Reference proteome</keyword>
<dbReference type="Proteomes" id="UP000326354">
    <property type="component" value="Chromosome"/>
</dbReference>
<evidence type="ECO:0000256" key="3">
    <source>
        <dbReference type="SAM" id="Phobius"/>
    </source>
</evidence>
<reference evidence="4 5" key="1">
    <citation type="submission" date="2019-08" db="EMBL/GenBank/DDBJ databases">
        <title>Complete genome sequence of Candidatus Uab amorphum.</title>
        <authorList>
            <person name="Shiratori T."/>
            <person name="Suzuki S."/>
            <person name="Kakizawa Y."/>
            <person name="Ishida K."/>
        </authorList>
    </citation>
    <scope>NUCLEOTIDE SEQUENCE [LARGE SCALE GENOMIC DNA]</scope>
    <source>
        <strain evidence="4 5">SRT547</strain>
    </source>
</reference>
<feature type="compositionally biased region" description="Basic and acidic residues" evidence="2">
    <location>
        <begin position="121"/>
        <end position="130"/>
    </location>
</feature>